<feature type="compositionally biased region" description="Pro residues" evidence="1">
    <location>
        <begin position="1491"/>
        <end position="1502"/>
    </location>
</feature>
<dbReference type="RefSeq" id="XP_002953534.1">
    <property type="nucleotide sequence ID" value="XM_002953488.1"/>
</dbReference>
<sequence>MTELRSRLAATHTAPDKRAASAAPPRSQQAPPAPSPKPVSQLAVVPDRQLQEAAVFQGLQLQLGEPGNPLQSMAVLTHSNVRQLEEYGKDPLSSDRRFLASLQKMAPAPQQRAAAIMQMAAGAVPPPAILVWTAQELVVQARRLLMERLPKRSEPQEKQQQQQQQDPQQQQGKDGNMGSIAMLVSEPWYDGVLQLARITVGSSSSSSSTSPPSTVARTELELLQAFAFGRAAEGAAAAAAAVPYVVSWEALLALPQLQPLLRFAASRSLELATVLELGGLWPATAGGGALPAAAAAALDAAPTGSNGGGKGKQRQKGQVPPVTAPSGGSLLLPALRAAVDAARAKALQVTGLAAGSLVEAPLDADAVLTALALGTGRDSSAGPEQRAAAADWLAAATLLRHGEERLGCAGGASGVRQDVVAALHLLGLPLEPVELSYMDELKVSEQELQEWLSQLSKQLAAGGIRTDDTSAVPVPASLATRLDSARQRLASAGRALVLAATAPKPSVRTGDPQPKEKATQSWLRAVGAPLVSGLLSGGYGSLARLRGMAPELREALVLGLLETGRMQGGTAALTAALYGDADAAWRATRADEASAATAATLLQEEAVAAELDFVHDRHVATPPAPSAPRQLPSDASLAAAVQALPPHTRLLYDSYYVLRTDGGDDAAVLQERRRVAEALSSAGEGAVLQGVGNLQAWLAEARKGLLVLPAPLLALLLRFLRVQVSVTPEAAQSQRNKLTALAILVAEQQRRAVAAAASQDRGDDGASAAAAAAAVRELAEWSRSGGGGGNAAADARAGRVPVALTALLGSSGAVDFTCWLQTLAVGSTHDSTHRMLSMQHLGMDVERYLTMTHEPRLHLPISGLPPSPLSSSSASSSPSISTSTSTSTSTSPSSCRPTTASWTHPSLRPPEAGGEGEETFLEAMRPQLDAYLEALGHRPLGDAEWRLYRAAALEEWEAGRWEREEQLRAAGHSGFFNPRGSRIKYDLFLRPFPADEMYLQQMLEESIPLDDPLGPQSRRYLDTLLRNPSWSFAQRRQAVQRLIQLNAHFARQPSAPEGGSPFAPLFAVVAPVTMYVERGSMSLFHLLLGPKHHPSTMALRCMFITYPVFDVTFFSSLLFVWDVNIAVEVAYCVLAALVHMVVCFWHRDVAPGGRASLAWQLLTRVLVAMTTLYLSMASQAASSATGRRHRPQQQQHRPARRTASAAATASAVASAMAGGISGSHWRHHGGDGSAASEKTSAGLSKGFEAQEELGEEVGEDHLLQGGGDLDSGDMLSPPRKLKVEAVAAVAAAAGVVESSPKAAIGAVEGNVDAKADSDATAVAGGLMSHGPAEPEGREDCSGMRRHARACAATETQTLEAEAAAAAAATAATATAATTAAAAATANANASRCSPTSTASLCIPTDSIQAFKDSLPAPASRFQPSVAAHKYKSPVRRTVLRVKIPWAEPDQLAPGFEQRLADLVSHHGLSLAGTYVRSGCIELVLVLEDLPPEQPSAPQPPSPSQSKPQSEQPRGTDAAAAATRAAYPLNIAAVLRALGLDHQLQQRNPDLFQVRRDPQHQPHDPLQQDGAVEQCGDSDMGGVIAAFHRLPPPLPQSASAGLNEPVRRAAAAAAAAEEEEEEEELSSCVKGVDDGGSDRSNGVGHRGGGDGAKAVMGSGPQWFGGAPVITDILPRVITTARATTTATLLRQQQQPEGAGRETQPQLSPPAVVGRCSHVVRAAGWRTAACPSSLWGPPQPCFVRVDLDCW</sequence>
<reference evidence="2 3" key="1">
    <citation type="journal article" date="2010" name="Science">
        <title>Genomic analysis of organismal complexity in the multicellular green alga Volvox carteri.</title>
        <authorList>
            <person name="Prochnik S.E."/>
            <person name="Umen J."/>
            <person name="Nedelcu A.M."/>
            <person name="Hallmann A."/>
            <person name="Miller S.M."/>
            <person name="Nishii I."/>
            <person name="Ferris P."/>
            <person name="Kuo A."/>
            <person name="Mitros T."/>
            <person name="Fritz-Laylin L.K."/>
            <person name="Hellsten U."/>
            <person name="Chapman J."/>
            <person name="Simakov O."/>
            <person name="Rensing S.A."/>
            <person name="Terry A."/>
            <person name="Pangilinan J."/>
            <person name="Kapitonov V."/>
            <person name="Jurka J."/>
            <person name="Salamov A."/>
            <person name="Shapiro H."/>
            <person name="Schmutz J."/>
            <person name="Grimwood J."/>
            <person name="Lindquist E."/>
            <person name="Lucas S."/>
            <person name="Grigoriev I.V."/>
            <person name="Schmitt R."/>
            <person name="Kirk D."/>
            <person name="Rokhsar D.S."/>
        </authorList>
    </citation>
    <scope>NUCLEOTIDE SEQUENCE [LARGE SCALE GENOMIC DNA]</scope>
    <source>
        <strain evidence="3">f. Nagariensis / Eve</strain>
    </source>
</reference>
<evidence type="ECO:0000313" key="3">
    <source>
        <dbReference type="Proteomes" id="UP000001058"/>
    </source>
</evidence>
<dbReference type="KEGG" id="vcn:VOLCADRAFT_105960"/>
<feature type="compositionally biased region" description="Low complexity" evidence="1">
    <location>
        <begin position="869"/>
        <end position="901"/>
    </location>
</feature>
<feature type="compositionally biased region" description="Low complexity" evidence="1">
    <location>
        <begin position="158"/>
        <end position="174"/>
    </location>
</feature>
<feature type="compositionally biased region" description="Low complexity" evidence="1">
    <location>
        <begin position="1192"/>
        <end position="1204"/>
    </location>
</feature>
<keyword evidence="3" id="KW-1185">Reference proteome</keyword>
<feature type="region of interest" description="Disordered" evidence="1">
    <location>
        <begin position="301"/>
        <end position="325"/>
    </location>
</feature>
<dbReference type="OrthoDB" id="552257at2759"/>
<feature type="region of interest" description="Disordered" evidence="1">
    <location>
        <begin position="1490"/>
        <end position="1519"/>
    </location>
</feature>
<gene>
    <name evidence="2" type="ORF">VOLCADRAFT_105960</name>
</gene>
<dbReference type="Proteomes" id="UP000001058">
    <property type="component" value="Unassembled WGS sequence"/>
</dbReference>
<feature type="region of interest" description="Disordered" evidence="1">
    <location>
        <begin position="859"/>
        <end position="916"/>
    </location>
</feature>
<feature type="region of interest" description="Disordered" evidence="1">
    <location>
        <begin position="1610"/>
        <end position="1657"/>
    </location>
</feature>
<evidence type="ECO:0000313" key="2">
    <source>
        <dbReference type="EMBL" id="EFJ45507.1"/>
    </source>
</evidence>
<feature type="region of interest" description="Disordered" evidence="1">
    <location>
        <begin position="152"/>
        <end position="176"/>
    </location>
</feature>
<protein>
    <submittedName>
        <fullName evidence="2">Uncharacterized protein</fullName>
    </submittedName>
</protein>
<accession>D8U4I1</accession>
<feature type="compositionally biased region" description="Low complexity" evidence="1">
    <location>
        <begin position="1503"/>
        <end position="1519"/>
    </location>
</feature>
<feature type="compositionally biased region" description="Low complexity" evidence="1">
    <location>
        <begin position="20"/>
        <end position="30"/>
    </location>
</feature>
<feature type="region of interest" description="Disordered" evidence="1">
    <location>
        <begin position="1"/>
        <end position="40"/>
    </location>
</feature>
<evidence type="ECO:0000256" key="1">
    <source>
        <dbReference type="SAM" id="MobiDB-lite"/>
    </source>
</evidence>
<organism evidence="3">
    <name type="scientific">Volvox carteri f. nagariensis</name>
    <dbReference type="NCBI Taxonomy" id="3068"/>
    <lineage>
        <taxon>Eukaryota</taxon>
        <taxon>Viridiplantae</taxon>
        <taxon>Chlorophyta</taxon>
        <taxon>core chlorophytes</taxon>
        <taxon>Chlorophyceae</taxon>
        <taxon>CS clade</taxon>
        <taxon>Chlamydomonadales</taxon>
        <taxon>Volvocaceae</taxon>
        <taxon>Volvox</taxon>
    </lineage>
</organism>
<name>D8U4I1_VOLCA</name>
<proteinExistence type="predicted"/>
<feature type="region of interest" description="Disordered" evidence="1">
    <location>
        <begin position="1223"/>
        <end position="1242"/>
    </location>
</feature>
<feature type="region of interest" description="Disordered" evidence="1">
    <location>
        <begin position="1554"/>
        <end position="1577"/>
    </location>
</feature>
<dbReference type="InParanoid" id="D8U4I1"/>
<feature type="region of interest" description="Disordered" evidence="1">
    <location>
        <begin position="1183"/>
        <end position="1204"/>
    </location>
</feature>
<dbReference type="GeneID" id="9625852"/>
<feature type="compositionally biased region" description="Acidic residues" evidence="1">
    <location>
        <begin position="1615"/>
        <end position="1624"/>
    </location>
</feature>
<dbReference type="EMBL" id="GL378357">
    <property type="protein sequence ID" value="EFJ45507.1"/>
    <property type="molecule type" value="Genomic_DNA"/>
</dbReference>